<reference evidence="2" key="2">
    <citation type="submission" date="2021-08" db="EMBL/GenBank/DDBJ databases">
        <authorList>
            <person name="Tani A."/>
            <person name="Ola A."/>
            <person name="Ogura Y."/>
            <person name="Katsura K."/>
            <person name="Hayashi T."/>
        </authorList>
    </citation>
    <scope>NUCLEOTIDE SEQUENCE</scope>
    <source>
        <strain evidence="2">NBRC 15689</strain>
    </source>
</reference>
<keyword evidence="3" id="KW-1185">Reference proteome</keyword>
<name>A0ABQ4TAM8_METOR</name>
<gene>
    <name evidence="2" type="ORF">LKMONMHP_2797</name>
</gene>
<dbReference type="RefSeq" id="WP_238311724.1">
    <property type="nucleotide sequence ID" value="NZ_BPQV01000007.1"/>
</dbReference>
<feature type="compositionally biased region" description="Gly residues" evidence="1">
    <location>
        <begin position="130"/>
        <end position="143"/>
    </location>
</feature>
<feature type="region of interest" description="Disordered" evidence="1">
    <location>
        <begin position="123"/>
        <end position="148"/>
    </location>
</feature>
<evidence type="ECO:0000313" key="3">
    <source>
        <dbReference type="Proteomes" id="UP001055156"/>
    </source>
</evidence>
<comment type="caution">
    <text evidence="2">The sequence shown here is derived from an EMBL/GenBank/DDBJ whole genome shotgun (WGS) entry which is preliminary data.</text>
</comment>
<reference evidence="2" key="1">
    <citation type="journal article" date="2021" name="Front. Microbiol.">
        <title>Comprehensive Comparative Genomics and Phenotyping of Methylobacterium Species.</title>
        <authorList>
            <person name="Alessa O."/>
            <person name="Ogura Y."/>
            <person name="Fujitani Y."/>
            <person name="Takami H."/>
            <person name="Hayashi T."/>
            <person name="Sahin N."/>
            <person name="Tani A."/>
        </authorList>
    </citation>
    <scope>NUCLEOTIDE SEQUENCE</scope>
    <source>
        <strain evidence="2">NBRC 15689</strain>
    </source>
</reference>
<sequence length="204" mass="20827">MSGSAYVEQRLVRGDDTPPLVWRFGTAGASEIPASAEFELTIWWPALLRADLSQVEAGQIVAASPAALAVDVAGGTVTWSYSTGQSLSLPAGGLGRYALRCLHGGHRQTWAQGRIWVEDAPAAVQPPQNGGSGGGAPSPGGSGATERAQVTPAGTWIIPHGLGRRPIVTVYDTSGAEMLADVVATATTVTIVFAVPTAGSVVLA</sequence>
<evidence type="ECO:0000313" key="2">
    <source>
        <dbReference type="EMBL" id="GJE27935.1"/>
    </source>
</evidence>
<proteinExistence type="predicted"/>
<organism evidence="2 3">
    <name type="scientific">Methylobacterium organophilum</name>
    <dbReference type="NCBI Taxonomy" id="410"/>
    <lineage>
        <taxon>Bacteria</taxon>
        <taxon>Pseudomonadati</taxon>
        <taxon>Pseudomonadota</taxon>
        <taxon>Alphaproteobacteria</taxon>
        <taxon>Hyphomicrobiales</taxon>
        <taxon>Methylobacteriaceae</taxon>
        <taxon>Methylobacterium</taxon>
    </lineage>
</organism>
<accession>A0ABQ4TAM8</accession>
<dbReference type="Proteomes" id="UP001055156">
    <property type="component" value="Unassembled WGS sequence"/>
</dbReference>
<evidence type="ECO:0000256" key="1">
    <source>
        <dbReference type="SAM" id="MobiDB-lite"/>
    </source>
</evidence>
<dbReference type="EMBL" id="BPQV01000007">
    <property type="protein sequence ID" value="GJE27935.1"/>
    <property type="molecule type" value="Genomic_DNA"/>
</dbReference>
<protein>
    <submittedName>
        <fullName evidence="2">Uncharacterized protein</fullName>
    </submittedName>
</protein>